<dbReference type="SUPFAM" id="SSF74650">
    <property type="entry name" value="Galactose mutarotase-like"/>
    <property type="match status" value="1"/>
</dbReference>
<name>M5DYU2_9FIRM</name>
<dbReference type="GO" id="GO:0030246">
    <property type="term" value="F:carbohydrate binding"/>
    <property type="evidence" value="ECO:0007669"/>
    <property type="project" value="InterPro"/>
</dbReference>
<dbReference type="Proteomes" id="UP000012063">
    <property type="component" value="Unassembled WGS sequence"/>
</dbReference>
<organism evidence="1 2">
    <name type="scientific">Halanaerobium saccharolyticum subsp. saccharolyticum DSM 6643</name>
    <dbReference type="NCBI Taxonomy" id="1293054"/>
    <lineage>
        <taxon>Bacteria</taxon>
        <taxon>Bacillati</taxon>
        <taxon>Bacillota</taxon>
        <taxon>Clostridia</taxon>
        <taxon>Halanaerobiales</taxon>
        <taxon>Halanaerobiaceae</taxon>
        <taxon>Halanaerobium</taxon>
    </lineage>
</organism>
<sequence length="290" mass="34004">MISKLENEEIMLKVDSLGAEMKKLILKKDNKNYLWHGDSKYWGRTAPVLFPIVGRLKDDSYIYNNQEYKMTQHGFARDNEFKLVEKTDNSITYALEANSETLNKYPFEFRLEIKYTLNENLIRVGYKIFNQDQKKMYFSIGAHPAFYWPLNEDEKKEDYYLEFEKKEKIAKYLLEAGLLNNQTEPILDNQKILELTPDIFKNDALVFKNLKSEQITLKSSKSERKIRIKFKKFPYLGIWSQSAEAPFICIEPWHGIADSVDSSGKIIEKEGIKDLKAGDHFDSSYTIIID</sequence>
<dbReference type="CDD" id="cd09024">
    <property type="entry name" value="Aldose_epim_lacX"/>
    <property type="match status" value="1"/>
</dbReference>
<dbReference type="GO" id="GO:0005975">
    <property type="term" value="P:carbohydrate metabolic process"/>
    <property type="evidence" value="ECO:0007669"/>
    <property type="project" value="InterPro"/>
</dbReference>
<dbReference type="STRING" id="1293054.HSACCH_00494"/>
<dbReference type="Gene3D" id="2.70.98.10">
    <property type="match status" value="1"/>
</dbReference>
<protein>
    <submittedName>
        <fullName evidence="1">Aldose epimerase family protein</fullName>
    </submittedName>
</protein>
<dbReference type="InterPro" id="IPR014718">
    <property type="entry name" value="GH-type_carb-bd"/>
</dbReference>
<dbReference type="InterPro" id="IPR008183">
    <property type="entry name" value="Aldose_1/G6P_1-epimerase"/>
</dbReference>
<proteinExistence type="predicted"/>
<dbReference type="PANTHER" id="PTHR11122:SF13">
    <property type="entry name" value="GLUCOSE-6-PHOSPHATE 1-EPIMERASE"/>
    <property type="match status" value="1"/>
</dbReference>
<dbReference type="AlphaFoldDB" id="M5DYU2"/>
<dbReference type="InParanoid" id="M5DYU2"/>
<dbReference type="InterPro" id="IPR011013">
    <property type="entry name" value="Gal_mutarotase_sf_dom"/>
</dbReference>
<dbReference type="eggNOG" id="COG2017">
    <property type="taxonomic scope" value="Bacteria"/>
</dbReference>
<dbReference type="Pfam" id="PF01263">
    <property type="entry name" value="Aldose_epim"/>
    <property type="match status" value="1"/>
</dbReference>
<dbReference type="PANTHER" id="PTHR11122">
    <property type="entry name" value="APOSPORY-ASSOCIATED PROTEIN C-RELATED"/>
    <property type="match status" value="1"/>
</dbReference>
<gene>
    <name evidence="1" type="ORF">HSACCH_00494</name>
</gene>
<evidence type="ECO:0000313" key="2">
    <source>
        <dbReference type="Proteomes" id="UP000012063"/>
    </source>
</evidence>
<evidence type="ECO:0000313" key="1">
    <source>
        <dbReference type="EMBL" id="CCU78217.1"/>
    </source>
</evidence>
<reference evidence="2" key="1">
    <citation type="journal article" date="2013" name="Genome Announc.">
        <title>Genome Sequence of Halanaerobium saccharolyticum subsp. saccharolyticum Strain DSM 6643T, a Halophilic Hydrogen-Producing Bacterium.</title>
        <authorList>
            <person name="Kivisto A."/>
            <person name="Larjo A."/>
            <person name="Ciranna A."/>
            <person name="Santala V."/>
            <person name="Roos C."/>
            <person name="Karp M."/>
        </authorList>
    </citation>
    <scope>NUCLEOTIDE SEQUENCE [LARGE SCALE GENOMIC DNA]</scope>
    <source>
        <strain evidence="2">DSM 6643</strain>
    </source>
</reference>
<comment type="caution">
    <text evidence="1">The sequence shown here is derived from an EMBL/GenBank/DDBJ whole genome shotgun (WGS) entry which is preliminary data.</text>
</comment>
<dbReference type="RefSeq" id="WP_005487591.1">
    <property type="nucleotide sequence ID" value="NZ_CAUI01000005.1"/>
</dbReference>
<dbReference type="InterPro" id="IPR037481">
    <property type="entry name" value="LacX"/>
</dbReference>
<dbReference type="GO" id="GO:0016853">
    <property type="term" value="F:isomerase activity"/>
    <property type="evidence" value="ECO:0007669"/>
    <property type="project" value="InterPro"/>
</dbReference>
<keyword evidence="2" id="KW-1185">Reference proteome</keyword>
<dbReference type="EMBL" id="CAUI01000005">
    <property type="protein sequence ID" value="CCU78217.1"/>
    <property type="molecule type" value="Genomic_DNA"/>
</dbReference>
<accession>M5DYU2</accession>